<feature type="compositionally biased region" description="Basic and acidic residues" evidence="1">
    <location>
        <begin position="88"/>
        <end position="99"/>
    </location>
</feature>
<feature type="region of interest" description="Disordered" evidence="1">
    <location>
        <begin position="88"/>
        <end position="110"/>
    </location>
</feature>
<organism evidence="3">
    <name type="scientific">Ananas comosus var. bracteatus</name>
    <name type="common">red pineapple</name>
    <dbReference type="NCBI Taxonomy" id="296719"/>
    <lineage>
        <taxon>Eukaryota</taxon>
        <taxon>Viridiplantae</taxon>
        <taxon>Streptophyta</taxon>
        <taxon>Embryophyta</taxon>
        <taxon>Tracheophyta</taxon>
        <taxon>Spermatophyta</taxon>
        <taxon>Magnoliopsida</taxon>
        <taxon>Liliopsida</taxon>
        <taxon>Poales</taxon>
        <taxon>Bromeliaceae</taxon>
        <taxon>Bromelioideae</taxon>
        <taxon>Ananas</taxon>
    </lineage>
</organism>
<dbReference type="PANTHER" id="PTHR33110">
    <property type="entry name" value="F-BOX/KELCH-REPEAT PROTEIN-RELATED"/>
    <property type="match status" value="1"/>
</dbReference>
<protein>
    <recommendedName>
        <fullName evidence="2">KIB1-4 beta-propeller domain-containing protein</fullName>
    </recommendedName>
</protein>
<evidence type="ECO:0000259" key="2">
    <source>
        <dbReference type="Pfam" id="PF03478"/>
    </source>
</evidence>
<accession>A0A6V7Q2I2</accession>
<reference evidence="3" key="1">
    <citation type="submission" date="2020-07" db="EMBL/GenBank/DDBJ databases">
        <authorList>
            <person name="Lin J."/>
        </authorList>
    </citation>
    <scope>NUCLEOTIDE SEQUENCE</scope>
</reference>
<dbReference type="SUPFAM" id="SSF81383">
    <property type="entry name" value="F-box domain"/>
    <property type="match status" value="1"/>
</dbReference>
<dbReference type="Gene3D" id="1.20.1280.50">
    <property type="match status" value="1"/>
</dbReference>
<dbReference type="InterPro" id="IPR005174">
    <property type="entry name" value="KIB1-4_b-propeller"/>
</dbReference>
<dbReference type="EMBL" id="LR862131">
    <property type="protein sequence ID" value="CAD1837107.1"/>
    <property type="molecule type" value="Genomic_DNA"/>
</dbReference>
<sequence length="224" mass="24813">MEKMRRCYPAGDVDAATAAPPSPRPWAELPVGILAKILWRINPDTDFTNFTSVCKAWRAAAVDGAPPGGLPPTVRRLCGRLARDAWRGRRGRGDAHSQSDIENPGPSPSAVHAFTAARRSHISRRTESTKPDRIFGSGLILQPAKKGSDCVALAIYGWSDNKLAYARPGDAAWTILSWDWKQFANKWGPFEDAVYYKGQFYVINLHGAVMRCIPSEVPKSPWRR</sequence>
<evidence type="ECO:0000256" key="1">
    <source>
        <dbReference type="SAM" id="MobiDB-lite"/>
    </source>
</evidence>
<gene>
    <name evidence="3" type="ORF">CB5_LOCUS20318</name>
</gene>
<feature type="region of interest" description="Disordered" evidence="1">
    <location>
        <begin position="1"/>
        <end position="21"/>
    </location>
</feature>
<dbReference type="Pfam" id="PF03478">
    <property type="entry name" value="Beta-prop_KIB1-4"/>
    <property type="match status" value="1"/>
</dbReference>
<dbReference type="AlphaFoldDB" id="A0A6V7Q2I2"/>
<feature type="domain" description="KIB1-4 beta-propeller" evidence="2">
    <location>
        <begin position="139"/>
        <end position="212"/>
    </location>
</feature>
<name>A0A6V7Q2I2_ANACO</name>
<dbReference type="InterPro" id="IPR036047">
    <property type="entry name" value="F-box-like_dom_sf"/>
</dbReference>
<proteinExistence type="predicted"/>
<evidence type="ECO:0000313" key="3">
    <source>
        <dbReference type="EMBL" id="CAD1837107.1"/>
    </source>
</evidence>